<gene>
    <name evidence="2" type="ORF">VNO77_31682</name>
</gene>
<dbReference type="AlphaFoldDB" id="A0AAN9KP52"/>
<comment type="caution">
    <text evidence="2">The sequence shown here is derived from an EMBL/GenBank/DDBJ whole genome shotgun (WGS) entry which is preliminary data.</text>
</comment>
<evidence type="ECO:0000313" key="2">
    <source>
        <dbReference type="EMBL" id="KAK7321240.1"/>
    </source>
</evidence>
<sequence>MLQDDCELCSYKPVPSLKLILMLSVSVIFSYKTNYLRISYLRILSSLCQVCLIVGDLVLIGSLGVGFGVLIHSRTPVCLSLRTMGQGTVWAFLDLTRGARCLLRGSIHLRFQSRPEHLISHCNRLVTKASSYYPKVWLVMAMAMALSDLQGENLNVNSEGEEPKS</sequence>
<accession>A0AAN9KP52</accession>
<protein>
    <submittedName>
        <fullName evidence="2">Uncharacterized protein</fullName>
    </submittedName>
</protein>
<evidence type="ECO:0000256" key="1">
    <source>
        <dbReference type="SAM" id="Phobius"/>
    </source>
</evidence>
<dbReference type="EMBL" id="JAYMYQ010000007">
    <property type="protein sequence ID" value="KAK7321240.1"/>
    <property type="molecule type" value="Genomic_DNA"/>
</dbReference>
<proteinExistence type="predicted"/>
<evidence type="ECO:0000313" key="3">
    <source>
        <dbReference type="Proteomes" id="UP001367508"/>
    </source>
</evidence>
<name>A0AAN9KP52_CANGL</name>
<reference evidence="2 3" key="1">
    <citation type="submission" date="2024-01" db="EMBL/GenBank/DDBJ databases">
        <title>The genomes of 5 underutilized Papilionoideae crops provide insights into root nodulation and disease resistanc.</title>
        <authorList>
            <person name="Jiang F."/>
        </authorList>
    </citation>
    <scope>NUCLEOTIDE SEQUENCE [LARGE SCALE GENOMIC DNA]</scope>
    <source>
        <strain evidence="2">LVBAO_FW01</strain>
        <tissue evidence="2">Leaves</tissue>
    </source>
</reference>
<feature type="transmembrane region" description="Helical" evidence="1">
    <location>
        <begin position="43"/>
        <end position="71"/>
    </location>
</feature>
<keyword evidence="1" id="KW-0472">Membrane</keyword>
<dbReference type="Proteomes" id="UP001367508">
    <property type="component" value="Unassembled WGS sequence"/>
</dbReference>
<feature type="transmembrane region" description="Helical" evidence="1">
    <location>
        <begin position="14"/>
        <end position="31"/>
    </location>
</feature>
<keyword evidence="1" id="KW-1133">Transmembrane helix</keyword>
<keyword evidence="3" id="KW-1185">Reference proteome</keyword>
<organism evidence="2 3">
    <name type="scientific">Canavalia gladiata</name>
    <name type="common">Sword bean</name>
    <name type="synonym">Dolichos gladiatus</name>
    <dbReference type="NCBI Taxonomy" id="3824"/>
    <lineage>
        <taxon>Eukaryota</taxon>
        <taxon>Viridiplantae</taxon>
        <taxon>Streptophyta</taxon>
        <taxon>Embryophyta</taxon>
        <taxon>Tracheophyta</taxon>
        <taxon>Spermatophyta</taxon>
        <taxon>Magnoliopsida</taxon>
        <taxon>eudicotyledons</taxon>
        <taxon>Gunneridae</taxon>
        <taxon>Pentapetalae</taxon>
        <taxon>rosids</taxon>
        <taxon>fabids</taxon>
        <taxon>Fabales</taxon>
        <taxon>Fabaceae</taxon>
        <taxon>Papilionoideae</taxon>
        <taxon>50 kb inversion clade</taxon>
        <taxon>NPAAA clade</taxon>
        <taxon>indigoferoid/millettioid clade</taxon>
        <taxon>Phaseoleae</taxon>
        <taxon>Canavalia</taxon>
    </lineage>
</organism>
<keyword evidence="1" id="KW-0812">Transmembrane</keyword>